<evidence type="ECO:0000313" key="1">
    <source>
        <dbReference type="EMBL" id="MBH8563114.1"/>
    </source>
</evidence>
<name>A0A8J7HVI0_9NOST</name>
<accession>A0A8J7HVI0</accession>
<protein>
    <submittedName>
        <fullName evidence="1">Uncharacterized protein</fullName>
    </submittedName>
</protein>
<proteinExistence type="predicted"/>
<sequence>MLQLANFYQRLYTAIKYRQVKATLIPDLFGEVFIWWYLVGFKEQFLLFESNIHAKDSIIALYNWLHRNPKISKERKEWELSALQERQRRVGLQQSS</sequence>
<organism evidence="1 2">
    <name type="scientific">Amazonocrinis nigriterrae CENA67</name>
    <dbReference type="NCBI Taxonomy" id="2794033"/>
    <lineage>
        <taxon>Bacteria</taxon>
        <taxon>Bacillati</taxon>
        <taxon>Cyanobacteriota</taxon>
        <taxon>Cyanophyceae</taxon>
        <taxon>Nostocales</taxon>
        <taxon>Nostocaceae</taxon>
        <taxon>Amazonocrinis</taxon>
        <taxon>Amazonocrinis nigriterrae</taxon>
    </lineage>
</organism>
<dbReference type="AlphaFoldDB" id="A0A8J7HVI0"/>
<dbReference type="Proteomes" id="UP000632766">
    <property type="component" value="Unassembled WGS sequence"/>
</dbReference>
<keyword evidence="2" id="KW-1185">Reference proteome</keyword>
<reference evidence="1 2" key="1">
    <citation type="journal article" date="2021" name="Int. J. Syst. Evol. Microbiol.">
        <title>Amazonocrinis nigriterrae gen. nov., sp. nov., Atlanticothrix silvestris gen. nov., sp. nov. and Dendronalium phyllosphericum gen. nov., sp. nov., nostocacean cyanobacteria from Brazilian environments.</title>
        <authorList>
            <person name="Alvarenga D.O."/>
            <person name="Andreote A.P.D."/>
            <person name="Branco L.H.Z."/>
            <person name="Delbaje E."/>
            <person name="Cruz R.B."/>
            <person name="Varani A.M."/>
            <person name="Fiore M.F."/>
        </authorList>
    </citation>
    <scope>NUCLEOTIDE SEQUENCE [LARGE SCALE GENOMIC DNA]</scope>
    <source>
        <strain evidence="1 2">CENA67</strain>
    </source>
</reference>
<dbReference type="EMBL" id="JAECZC010000020">
    <property type="protein sequence ID" value="MBH8563114.1"/>
    <property type="molecule type" value="Genomic_DNA"/>
</dbReference>
<dbReference type="RefSeq" id="WP_198125009.1">
    <property type="nucleotide sequence ID" value="NZ_JAECZC010000020.1"/>
</dbReference>
<evidence type="ECO:0000313" key="2">
    <source>
        <dbReference type="Proteomes" id="UP000632766"/>
    </source>
</evidence>
<gene>
    <name evidence="1" type="ORF">I8748_13130</name>
</gene>
<comment type="caution">
    <text evidence="1">The sequence shown here is derived from an EMBL/GenBank/DDBJ whole genome shotgun (WGS) entry which is preliminary data.</text>
</comment>